<evidence type="ECO:0000313" key="1">
    <source>
        <dbReference type="EMBL" id="RZC08743.1"/>
    </source>
</evidence>
<proteinExistence type="predicted"/>
<dbReference type="InterPro" id="IPR035513">
    <property type="entry name" value="Invertase/methylesterase_inhib"/>
</dbReference>
<reference evidence="1 2" key="1">
    <citation type="submission" date="2018-09" db="EMBL/GenBank/DDBJ databases">
        <title>A high-quality reference genome of wild soybean provides a powerful tool to mine soybean genomes.</title>
        <authorList>
            <person name="Xie M."/>
            <person name="Chung C.Y.L."/>
            <person name="Li M.-W."/>
            <person name="Wong F.-L."/>
            <person name="Chan T.-F."/>
            <person name="Lam H.-M."/>
        </authorList>
    </citation>
    <scope>NUCLEOTIDE SEQUENCE [LARGE SCALE GENOMIC DNA]</scope>
    <source>
        <strain evidence="2">cv. W05</strain>
        <tissue evidence="1">Hypocotyl of etiolated seedlings</tissue>
    </source>
</reference>
<keyword evidence="2" id="KW-1185">Reference proteome</keyword>
<evidence type="ECO:0000313" key="2">
    <source>
        <dbReference type="Proteomes" id="UP000289340"/>
    </source>
</evidence>
<dbReference type="EMBL" id="QZWG01000006">
    <property type="protein sequence ID" value="RZC08743.1"/>
    <property type="molecule type" value="Genomic_DNA"/>
</dbReference>
<dbReference type="SUPFAM" id="SSF101148">
    <property type="entry name" value="Plant invertase/pectin methylesterase inhibitor"/>
    <property type="match status" value="1"/>
</dbReference>
<gene>
    <name evidence="1" type="ORF">D0Y65_015452</name>
</gene>
<sequence length="168" mass="18505">MPRVHGHRVLLGDDGCDLIGQNLIKGLVKTKYVPAIAECADNYKSVADAYRRALSLLKHDQRLANNNVATASDGSNSCEKVLAAVHISISLTKPTRTTKKISIVLQLIFYLKWRLHSSFSFSIPLQSDLKKQKNPLMKKIQGQQAPHGATSAERIVKALDLETTSSDI</sequence>
<accession>A0A445KDE7</accession>
<organism evidence="1 2">
    <name type="scientific">Glycine soja</name>
    <name type="common">Wild soybean</name>
    <dbReference type="NCBI Taxonomy" id="3848"/>
    <lineage>
        <taxon>Eukaryota</taxon>
        <taxon>Viridiplantae</taxon>
        <taxon>Streptophyta</taxon>
        <taxon>Embryophyta</taxon>
        <taxon>Tracheophyta</taxon>
        <taxon>Spermatophyta</taxon>
        <taxon>Magnoliopsida</taxon>
        <taxon>eudicotyledons</taxon>
        <taxon>Gunneridae</taxon>
        <taxon>Pentapetalae</taxon>
        <taxon>rosids</taxon>
        <taxon>fabids</taxon>
        <taxon>Fabales</taxon>
        <taxon>Fabaceae</taxon>
        <taxon>Papilionoideae</taxon>
        <taxon>50 kb inversion clade</taxon>
        <taxon>NPAAA clade</taxon>
        <taxon>indigoferoid/millettioid clade</taxon>
        <taxon>Phaseoleae</taxon>
        <taxon>Glycine</taxon>
        <taxon>Glycine subgen. Soja</taxon>
    </lineage>
</organism>
<dbReference type="Proteomes" id="UP000289340">
    <property type="component" value="Chromosome 6"/>
</dbReference>
<comment type="caution">
    <text evidence="1">The sequence shown here is derived from an EMBL/GenBank/DDBJ whole genome shotgun (WGS) entry which is preliminary data.</text>
</comment>
<protein>
    <submittedName>
        <fullName evidence="1">Uncharacterized protein</fullName>
    </submittedName>
</protein>
<dbReference type="AlphaFoldDB" id="A0A445KDE7"/>
<name>A0A445KDE7_GLYSO</name>